<dbReference type="Proteomes" id="UP000075840">
    <property type="component" value="Unassembled WGS sequence"/>
</dbReference>
<feature type="region of interest" description="Disordered" evidence="4">
    <location>
        <begin position="12"/>
        <end position="39"/>
    </location>
</feature>
<dbReference type="PROSITE" id="PS50268">
    <property type="entry name" value="CADHERIN_2"/>
    <property type="match status" value="1"/>
</dbReference>
<dbReference type="PANTHER" id="PTHR24416">
    <property type="entry name" value="TYROSINE-PROTEIN KINASE RECEPTOR"/>
    <property type="match status" value="1"/>
</dbReference>
<feature type="region of interest" description="Disordered" evidence="4">
    <location>
        <begin position="1413"/>
        <end position="1434"/>
    </location>
</feature>
<evidence type="ECO:0000256" key="3">
    <source>
        <dbReference type="ARBA" id="ARBA00051243"/>
    </source>
</evidence>
<dbReference type="EnsemblMetazoa" id="AARA018269-RA">
    <property type="protein sequence ID" value="AARA018269-PA"/>
    <property type="gene ID" value="AARA018269"/>
</dbReference>
<feature type="compositionally biased region" description="Basic and acidic residues" evidence="4">
    <location>
        <begin position="838"/>
        <end position="848"/>
    </location>
</feature>
<dbReference type="GO" id="GO:0005886">
    <property type="term" value="C:plasma membrane"/>
    <property type="evidence" value="ECO:0007669"/>
    <property type="project" value="InterPro"/>
</dbReference>
<dbReference type="SMART" id="SM00219">
    <property type="entry name" value="TyrKc"/>
    <property type="match status" value="1"/>
</dbReference>
<dbReference type="Gene3D" id="3.30.200.20">
    <property type="entry name" value="Phosphorylase Kinase, domain 1"/>
    <property type="match status" value="1"/>
</dbReference>
<dbReference type="FunFam" id="1.10.510.10:FF:000462">
    <property type="entry name" value="Receptor tyrosine kinase"/>
    <property type="match status" value="1"/>
</dbReference>
<dbReference type="PROSITE" id="PS50011">
    <property type="entry name" value="PROTEIN_KINASE_DOM"/>
    <property type="match status" value="1"/>
</dbReference>
<dbReference type="EMBL" id="APCN01003373">
    <property type="status" value="NOT_ANNOTATED_CDS"/>
    <property type="molecule type" value="Genomic_DNA"/>
</dbReference>
<keyword evidence="5" id="KW-0812">Transmembrane</keyword>
<dbReference type="GO" id="GO:0043235">
    <property type="term" value="C:receptor complex"/>
    <property type="evidence" value="ECO:0007669"/>
    <property type="project" value="TreeGrafter"/>
</dbReference>
<feature type="compositionally biased region" description="Low complexity" evidence="4">
    <location>
        <begin position="791"/>
        <end position="808"/>
    </location>
</feature>
<feature type="compositionally biased region" description="Low complexity" evidence="4">
    <location>
        <begin position="1358"/>
        <end position="1367"/>
    </location>
</feature>
<dbReference type="VEuPathDB" id="VectorBase:AARA21_005109"/>
<dbReference type="InterPro" id="IPR000719">
    <property type="entry name" value="Prot_kinase_dom"/>
</dbReference>
<dbReference type="PROSITE" id="PS00107">
    <property type="entry name" value="PROTEIN_KINASE_ATP"/>
    <property type="match status" value="1"/>
</dbReference>
<keyword evidence="7" id="KW-1185">Reference proteome</keyword>
<dbReference type="InterPro" id="IPR011009">
    <property type="entry name" value="Kinase-like_dom_sf"/>
</dbReference>
<dbReference type="InterPro" id="IPR008266">
    <property type="entry name" value="Tyr_kinase_AS"/>
</dbReference>
<dbReference type="FunFam" id="3.30.200.20:FF:000690">
    <property type="entry name" value="Receptor tyrosine kinase"/>
    <property type="match status" value="1"/>
</dbReference>
<dbReference type="EMBL" id="APCN01003374">
    <property type="status" value="NOT_ANNOTATED_CDS"/>
    <property type="molecule type" value="Genomic_DNA"/>
</dbReference>
<keyword evidence="5" id="KW-1133">Transmembrane helix</keyword>
<feature type="region of interest" description="Disordered" evidence="4">
    <location>
        <begin position="1351"/>
        <end position="1390"/>
    </location>
</feature>
<feature type="region of interest" description="Disordered" evidence="4">
    <location>
        <begin position="787"/>
        <end position="853"/>
    </location>
</feature>
<sequence length="1581" mass="172338">MLPLLGHFTAHREQDSEHHHRILRRKQLPSAKRTSSRERRRQMMLGTVLLAVALCLLLPTKTHAAAAAASPSTGFYFSVSKLRVTLPISKESYIILRNEPIVNLRLLSVTGSELQRTANAIDQPVVTGYSYAIESPPDTDYLKVDAHTGGLWLTSQIYTLSNVTEFVIVAVNASGGGGGSPFAHGVVPAARLTLTIVPVPVAEDTLDRFCEHHPERACFWDTAQYRVAENGPPGWTIGAVGPSFYRRLCPQHRPRYELLTEAIAGSSSSSSNRSSSSSEYLLLDPQDGTLRTKVSYDHDKHAPGPIVQTGVRCTLQQVAADGGSILAAASQTVDRTITVNVLDRNDNFPRLEVANGTDELNHADARDDSYQVYIDDPHVQQGDSVGYFRIVFTDDDSIPVNTRVHYKLHGDAMDLFHPDCAMYENEHNGGLKQTVFGCKLIFARSGILRKTPYCVTLQAVDQTVEYSPYHYEASATTRDTAANASICLTTNLNRIHEYDLPQPAALTSSGNVHQAAAAAPPSFYAEGSGFRAEAPKQGRSGRGGGKSKKEAANPARIVYPKEAIVYDTSRKFARIAEPNALAQLIQENSADLNFRLVSNPLNAFGITKIAGIIYLKNETAFQNKPESRHELTVAWKNYTVSILVRLRKNPDGVHCAAVPLGPDSAEDFCAAHPNRTSCEGACGLGSLKGPCEYRSQTDLPGLWTEDYPTCSSGLSHCPDGVCDPLEEMGHREKIHICPQDCVYKQDIVGLHHSDKARGIQTASGHCSCRASGHCSCIDTLRIPASFKRSKTTTSSSTTTTTTTSTTTTPSYVEGASTGGGGEVEVFSVGAKNGTENEAGTRHRDRSEDAPPAAVRDGSLYEPGLITGPHASIYLIAIVLIPMVVAVMIVLYCFSRKLTVKNKLLDGSSGANGTIGGMNSISMNLVSNDTEIFNVELPLTTRINEINFKIDYDSKWEFPRTNLILDATLGEGEFGKVLKGFATDLPEKPGITTVAVKMLKTGANSVELLALLSEYQLLQEVNHPNVIRLLGACTKGDTPLLIIEYCQYGSLKNYLRLSRKLEVLNADYENAVEPITVKDILSFAWQISKGMAYLTDIKLVHRDLAARNVLLAEGKVCKISDFGLTRDVYEDDAYLKKSKDRVPVKWMAPESLADHIYTTKSDVWAFGVLCWELITLGASPYPGIPPQNLYNLLKQGYRMECPKNCSEEIYGIVRLCWADDPKQRPSFKHLAGQFELLLGRSAKYLDMEQNSISNPVYCVNVDETDCAKLAICKEEQDRLESLWTPPQYETVDTTSAEMTGRYQTPSAMAVAAVISELNEDKKQLLLQSYDTPRPLIETATIEQKLRYENDVRLRPKKLSNGSGSSSPGENDDRQHSRPCTNAVRSSSISPPRCLRNHFEETSFITRHNADRDTACCSSSSSSSTSGGGGGAGGASGCCGNSSGEYDSPSRQPRRVVSYVDMNKNSRQLNANLEINHMIDKKQSKDIALRFSTVDNELQLVLVEPIAHSTPYGKNIPIESDVLLQQKQNNVDSKTCAAAAGPVAAAPPAVVEYTEVVKTHSAGGGGGGGQGAEQIGLTLTSTV</sequence>
<dbReference type="KEGG" id="aara:120902437"/>
<dbReference type="GeneID" id="120902437"/>
<name>A0A499FT82_ANOAR</name>
<dbReference type="InterPro" id="IPR001245">
    <property type="entry name" value="Ser-Thr/Tyr_kinase_cat_dom"/>
</dbReference>
<evidence type="ECO:0000313" key="6">
    <source>
        <dbReference type="EnsemblMetazoa" id="AARA018269-PA"/>
    </source>
</evidence>
<dbReference type="InterPro" id="IPR020894">
    <property type="entry name" value="Cadherin_CS"/>
</dbReference>
<dbReference type="Gene3D" id="1.10.510.10">
    <property type="entry name" value="Transferase(Phosphotransferase) domain 1"/>
    <property type="match status" value="1"/>
</dbReference>
<evidence type="ECO:0000256" key="4">
    <source>
        <dbReference type="SAM" id="MobiDB-lite"/>
    </source>
</evidence>
<dbReference type="PRINTS" id="PR00109">
    <property type="entry name" value="TYRKINASE"/>
</dbReference>
<dbReference type="PROSITE" id="PS00232">
    <property type="entry name" value="CADHERIN_1"/>
    <property type="match status" value="1"/>
</dbReference>
<dbReference type="Gene3D" id="2.60.40.60">
    <property type="entry name" value="Cadherins"/>
    <property type="match status" value="1"/>
</dbReference>
<dbReference type="CDD" id="cd11304">
    <property type="entry name" value="Cadherin_repeat"/>
    <property type="match status" value="1"/>
</dbReference>
<organism evidence="6 7">
    <name type="scientific">Anopheles arabiensis</name>
    <name type="common">Mosquito</name>
    <dbReference type="NCBI Taxonomy" id="7173"/>
    <lineage>
        <taxon>Eukaryota</taxon>
        <taxon>Metazoa</taxon>
        <taxon>Ecdysozoa</taxon>
        <taxon>Arthropoda</taxon>
        <taxon>Hexapoda</taxon>
        <taxon>Insecta</taxon>
        <taxon>Pterygota</taxon>
        <taxon>Neoptera</taxon>
        <taxon>Endopterygota</taxon>
        <taxon>Diptera</taxon>
        <taxon>Nematocera</taxon>
        <taxon>Culicoidea</taxon>
        <taxon>Culicidae</taxon>
        <taxon>Anophelinae</taxon>
        <taxon>Anopheles</taxon>
    </lineage>
</organism>
<dbReference type="Pfam" id="PF22540">
    <property type="entry name" value="RET_CRD"/>
    <property type="match status" value="1"/>
</dbReference>
<dbReference type="InterPro" id="IPR017441">
    <property type="entry name" value="Protein_kinase_ATP_BS"/>
</dbReference>
<dbReference type="RefSeq" id="XP_040167097.1">
    <property type="nucleotide sequence ID" value="XM_040311163.1"/>
</dbReference>
<proteinExistence type="predicted"/>
<accession>A0A499FT82</accession>
<feature type="compositionally biased region" description="Low complexity" evidence="4">
    <location>
        <begin position="1413"/>
        <end position="1423"/>
    </location>
</feature>
<feature type="compositionally biased region" description="Gly residues" evidence="4">
    <location>
        <begin position="1424"/>
        <end position="1434"/>
    </location>
</feature>
<dbReference type="PANTHER" id="PTHR24416:SF617">
    <property type="entry name" value="RET ONCOGENE, ISOFORM A"/>
    <property type="match status" value="1"/>
</dbReference>
<protein>
    <recommendedName>
        <fullName evidence="8">Protein kinase domain-containing protein</fullName>
    </recommendedName>
</protein>
<feature type="compositionally biased region" description="Polar residues" evidence="4">
    <location>
        <begin position="1376"/>
        <end position="1388"/>
    </location>
</feature>
<dbReference type="EMBL" id="APCN01003372">
    <property type="status" value="NOT_ANNOTATED_CDS"/>
    <property type="molecule type" value="Genomic_DNA"/>
</dbReference>
<dbReference type="GO" id="GO:0005509">
    <property type="term" value="F:calcium ion binding"/>
    <property type="evidence" value="ECO:0007669"/>
    <property type="project" value="UniProtKB-UniRule"/>
</dbReference>
<dbReference type="InterPro" id="IPR020635">
    <property type="entry name" value="Tyr_kinase_cat_dom"/>
</dbReference>
<comment type="subcellular location">
    <subcellularLocation>
        <location evidence="1">Membrane</location>
        <topology evidence="1">Single-pass membrane protein</topology>
    </subcellularLocation>
</comment>
<evidence type="ECO:0008006" key="8">
    <source>
        <dbReference type="Google" id="ProtNLM"/>
    </source>
</evidence>
<dbReference type="PROSITE" id="PS00109">
    <property type="entry name" value="PROTEIN_KINASE_TYR"/>
    <property type="match status" value="1"/>
</dbReference>
<feature type="region of interest" description="Disordered" evidence="4">
    <location>
        <begin position="532"/>
        <end position="552"/>
    </location>
</feature>
<evidence type="ECO:0000313" key="7">
    <source>
        <dbReference type="Proteomes" id="UP000075840"/>
    </source>
</evidence>
<dbReference type="InterPro" id="IPR050122">
    <property type="entry name" value="RTK"/>
</dbReference>
<keyword evidence="2 5" id="KW-0472">Membrane</keyword>
<comment type="catalytic activity">
    <reaction evidence="3">
        <text>L-tyrosyl-[protein] + ATP = O-phospho-L-tyrosyl-[protein] + ADP + H(+)</text>
        <dbReference type="Rhea" id="RHEA:10596"/>
        <dbReference type="Rhea" id="RHEA-COMP:10136"/>
        <dbReference type="Rhea" id="RHEA-COMP:20101"/>
        <dbReference type="ChEBI" id="CHEBI:15378"/>
        <dbReference type="ChEBI" id="CHEBI:30616"/>
        <dbReference type="ChEBI" id="CHEBI:46858"/>
        <dbReference type="ChEBI" id="CHEBI:61978"/>
        <dbReference type="ChEBI" id="CHEBI:456216"/>
        <dbReference type="EC" id="2.7.10.1"/>
    </reaction>
</comment>
<dbReference type="InterPro" id="IPR002126">
    <property type="entry name" value="Cadherin-like_dom"/>
</dbReference>
<evidence type="ECO:0000256" key="2">
    <source>
        <dbReference type="ARBA" id="ARBA00023136"/>
    </source>
</evidence>
<evidence type="ECO:0000256" key="1">
    <source>
        <dbReference type="ARBA" id="ARBA00004167"/>
    </source>
</evidence>
<dbReference type="Pfam" id="PF07714">
    <property type="entry name" value="PK_Tyr_Ser-Thr"/>
    <property type="match status" value="1"/>
</dbReference>
<reference evidence="6" key="1">
    <citation type="submission" date="2022-08" db="UniProtKB">
        <authorList>
            <consortium name="EnsemblMetazoa"/>
        </authorList>
    </citation>
    <scope>IDENTIFICATION</scope>
    <source>
        <strain evidence="6">Dongola</strain>
    </source>
</reference>
<feature type="transmembrane region" description="Helical" evidence="5">
    <location>
        <begin position="872"/>
        <end position="893"/>
    </location>
</feature>
<dbReference type="SUPFAM" id="SSF56112">
    <property type="entry name" value="Protein kinase-like (PK-like)"/>
    <property type="match status" value="1"/>
</dbReference>
<dbReference type="RefSeq" id="XP_040167096.1">
    <property type="nucleotide sequence ID" value="XM_040311162.1"/>
</dbReference>
<dbReference type="GO" id="GO:0004714">
    <property type="term" value="F:transmembrane receptor protein tyrosine kinase activity"/>
    <property type="evidence" value="ECO:0007669"/>
    <property type="project" value="UniProtKB-EC"/>
</dbReference>
<dbReference type="GO" id="GO:0007156">
    <property type="term" value="P:homophilic cell adhesion via plasma membrane adhesion molecules"/>
    <property type="evidence" value="ECO:0007669"/>
    <property type="project" value="InterPro"/>
</dbReference>
<evidence type="ECO:0000256" key="5">
    <source>
        <dbReference type="SAM" id="Phobius"/>
    </source>
</evidence>
<dbReference type="InterPro" id="IPR055162">
    <property type="entry name" value="RET_CRD"/>
</dbReference>
<dbReference type="VEuPathDB" id="VectorBase:AARA018269"/>
<dbReference type="GO" id="GO:0007169">
    <property type="term" value="P:cell surface receptor protein tyrosine kinase signaling pathway"/>
    <property type="evidence" value="ECO:0007669"/>
    <property type="project" value="TreeGrafter"/>
</dbReference>
<dbReference type="GO" id="GO:0005524">
    <property type="term" value="F:ATP binding"/>
    <property type="evidence" value="ECO:0007669"/>
    <property type="project" value="UniProtKB-UniRule"/>
</dbReference>